<protein>
    <submittedName>
        <fullName evidence="2">Uncharacterized protein</fullName>
    </submittedName>
</protein>
<dbReference type="EMBL" id="UINC01087601">
    <property type="protein sequence ID" value="SVC37099.1"/>
    <property type="molecule type" value="Genomic_DNA"/>
</dbReference>
<dbReference type="InterPro" id="IPR038404">
    <property type="entry name" value="TRAP_DctP_sf"/>
</dbReference>
<reference evidence="2" key="1">
    <citation type="submission" date="2018-05" db="EMBL/GenBank/DDBJ databases">
        <authorList>
            <person name="Lanie J.A."/>
            <person name="Ng W.-L."/>
            <person name="Kazmierczak K.M."/>
            <person name="Andrzejewski T.M."/>
            <person name="Davidsen T.M."/>
            <person name="Wayne K.J."/>
            <person name="Tettelin H."/>
            <person name="Glass J.I."/>
            <person name="Rusch D."/>
            <person name="Podicherti R."/>
            <person name="Tsui H.-C.T."/>
            <person name="Winkler M.E."/>
        </authorList>
    </citation>
    <scope>NUCLEOTIDE SEQUENCE</scope>
</reference>
<gene>
    <name evidence="2" type="ORF">METZ01_LOCUS289953</name>
</gene>
<feature type="non-terminal residue" evidence="2">
    <location>
        <position position="310"/>
    </location>
</feature>
<dbReference type="NCBIfam" id="NF037995">
    <property type="entry name" value="TRAP_S1"/>
    <property type="match status" value="1"/>
</dbReference>
<evidence type="ECO:0000313" key="2">
    <source>
        <dbReference type="EMBL" id="SVC37099.1"/>
    </source>
</evidence>
<dbReference type="PANTHER" id="PTHR33376:SF5">
    <property type="entry name" value="EXTRACYTOPLASMIC SOLUTE RECEPTOR PROTEIN"/>
    <property type="match status" value="1"/>
</dbReference>
<organism evidence="2">
    <name type="scientific">marine metagenome</name>
    <dbReference type="NCBI Taxonomy" id="408172"/>
    <lineage>
        <taxon>unclassified sequences</taxon>
        <taxon>metagenomes</taxon>
        <taxon>ecological metagenomes</taxon>
    </lineage>
</organism>
<sequence length="310" mass="33640">MNRRHLLWLIGLVVASLLTFGSDSNARELRAATAAPLKTPWGVWIAGVAKKVEQLSAGQLKMKVFYSSQLGDEQTVIRQVVRGRIDMTGSSNTATSLVVPEFALLAAPYLWDSVKQADCVFDNHVEHIYGELIQQSGLVLLGWVEVGQMILFNRTVVHTPADLKGKKVRTAPTKASQSFFDAVGANGVPLGTVDALPALKTGNVNGATWPIVYGIAVGTHKMAPNVTLTKHSHQIGTLTISKKVWKTLSADERKWLREGFADANILRKGIRNAEAGLIGKIKKAGVPVYTPNAAEMIEWRKAGVQAQKSL</sequence>
<proteinExistence type="predicted"/>
<name>A0A382LK79_9ZZZZ</name>
<dbReference type="PANTHER" id="PTHR33376">
    <property type="match status" value="1"/>
</dbReference>
<dbReference type="GO" id="GO:0055085">
    <property type="term" value="P:transmembrane transport"/>
    <property type="evidence" value="ECO:0007669"/>
    <property type="project" value="InterPro"/>
</dbReference>
<dbReference type="InterPro" id="IPR018389">
    <property type="entry name" value="DctP_fam"/>
</dbReference>
<dbReference type="Pfam" id="PF03480">
    <property type="entry name" value="DctP"/>
    <property type="match status" value="1"/>
</dbReference>
<dbReference type="Gene3D" id="3.40.190.170">
    <property type="entry name" value="Bacterial extracellular solute-binding protein, family 7"/>
    <property type="match status" value="1"/>
</dbReference>
<keyword evidence="1" id="KW-0732">Signal</keyword>
<dbReference type="AlphaFoldDB" id="A0A382LK79"/>
<evidence type="ECO:0000256" key="1">
    <source>
        <dbReference type="ARBA" id="ARBA00022729"/>
    </source>
</evidence>
<dbReference type="CDD" id="cd13603">
    <property type="entry name" value="PBP2_TRAP_Siap_TeaA_like"/>
    <property type="match status" value="1"/>
</dbReference>
<accession>A0A382LK79</accession>